<gene>
    <name evidence="2" type="ORF">OGZ51_06460</name>
</gene>
<organism evidence="2 3">
    <name type="scientific">Lactococcus lactis</name>
    <dbReference type="NCBI Taxonomy" id="1358"/>
    <lineage>
        <taxon>Bacteria</taxon>
        <taxon>Bacillati</taxon>
        <taxon>Bacillota</taxon>
        <taxon>Bacilli</taxon>
        <taxon>Lactobacillales</taxon>
        <taxon>Streptococcaceae</taxon>
        <taxon>Lactococcus</taxon>
    </lineage>
</organism>
<feature type="signal peptide" evidence="1">
    <location>
        <begin position="1"/>
        <end position="20"/>
    </location>
</feature>
<evidence type="ECO:0000313" key="2">
    <source>
        <dbReference type="EMBL" id="MDG4983788.1"/>
    </source>
</evidence>
<dbReference type="Proteomes" id="UP001152614">
    <property type="component" value="Unassembled WGS sequence"/>
</dbReference>
<protein>
    <submittedName>
        <fullName evidence="2">Uncharacterized protein</fullName>
    </submittedName>
</protein>
<accession>A0A9X4NGP7</accession>
<reference evidence="2" key="1">
    <citation type="submission" date="2022-10" db="EMBL/GenBank/DDBJ databases">
        <authorList>
            <person name="Turner M.S."/>
            <person name="Huang W."/>
        </authorList>
    </citation>
    <scope>NUCLEOTIDE SEQUENCE</scope>
    <source>
        <strain evidence="2">3</strain>
    </source>
</reference>
<sequence length="151" mass="16011">MLKKLALSSMALLAMTPIIASVLPQVSVSAETAMSANIKENISAHWSGYFSDTDIVPGSVFLGTTNGSTKAANIDINYGKTSKDFTWKVSVWSLRVAGSDLESTQISREVLCTIAEQAIAIPFTKSTEPGDSLVLHFQRVSGSGALSLNIS</sequence>
<feature type="chain" id="PRO_5040754929" evidence="1">
    <location>
        <begin position="21"/>
        <end position="151"/>
    </location>
</feature>
<dbReference type="EMBL" id="JAOWLY010000005">
    <property type="protein sequence ID" value="MDG4983788.1"/>
    <property type="molecule type" value="Genomic_DNA"/>
</dbReference>
<reference evidence="2" key="2">
    <citation type="journal article" date="2023" name="Food Microbiol.">
        <title>Evaluation of the fermentation potential of lactic acid bacteria isolated from herbs, fruits and vegetables as starter cultures in nut-based milk alternatives.</title>
        <authorList>
            <person name="Huang W."/>
            <person name="Dong A."/>
            <person name="Pham H.T."/>
            <person name="Zhou C."/>
            <person name="Huo Z."/>
            <person name="Watjen A.P."/>
            <person name="Prakash S."/>
            <person name="Bang-Berthelsen C.H."/>
            <person name="Turner M.S."/>
        </authorList>
    </citation>
    <scope>NUCLEOTIDE SEQUENCE</scope>
    <source>
        <strain evidence="2">3</strain>
    </source>
</reference>
<name>A0A9X4NGP7_9LACT</name>
<dbReference type="RefSeq" id="WP_278228893.1">
    <property type="nucleotide sequence ID" value="NZ_JAOWLY010000005.1"/>
</dbReference>
<comment type="caution">
    <text evidence="2">The sequence shown here is derived from an EMBL/GenBank/DDBJ whole genome shotgun (WGS) entry which is preliminary data.</text>
</comment>
<dbReference type="AlphaFoldDB" id="A0A9X4NGP7"/>
<evidence type="ECO:0000256" key="1">
    <source>
        <dbReference type="SAM" id="SignalP"/>
    </source>
</evidence>
<proteinExistence type="predicted"/>
<evidence type="ECO:0000313" key="3">
    <source>
        <dbReference type="Proteomes" id="UP001152614"/>
    </source>
</evidence>
<keyword evidence="1" id="KW-0732">Signal</keyword>